<dbReference type="Pfam" id="PF05368">
    <property type="entry name" value="NmrA"/>
    <property type="match status" value="1"/>
</dbReference>
<dbReference type="Gene3D" id="3.40.50.720">
    <property type="entry name" value="NAD(P)-binding Rossmann-like Domain"/>
    <property type="match status" value="1"/>
</dbReference>
<dbReference type="PANTHER" id="PTHR43162">
    <property type="match status" value="1"/>
</dbReference>
<comment type="caution">
    <text evidence="2">The sequence shown here is derived from an EMBL/GenBank/DDBJ whole genome shotgun (WGS) entry which is preliminary data.</text>
</comment>
<evidence type="ECO:0000313" key="2">
    <source>
        <dbReference type="EMBL" id="RZT83431.1"/>
    </source>
</evidence>
<dbReference type="Proteomes" id="UP000291591">
    <property type="component" value="Unassembled WGS sequence"/>
</dbReference>
<reference evidence="2 3" key="1">
    <citation type="submission" date="2019-02" db="EMBL/GenBank/DDBJ databases">
        <title>Sequencing the genomes of 1000 actinobacteria strains.</title>
        <authorList>
            <person name="Klenk H.-P."/>
        </authorList>
    </citation>
    <scope>NUCLEOTIDE SEQUENCE [LARGE SCALE GENOMIC DNA]</scope>
    <source>
        <strain evidence="2 3">DSM 45779</strain>
    </source>
</reference>
<dbReference type="OrthoDB" id="4457504at2"/>
<feature type="domain" description="NmrA-like" evidence="1">
    <location>
        <begin position="3"/>
        <end position="238"/>
    </location>
</feature>
<dbReference type="RefSeq" id="WP_130288186.1">
    <property type="nucleotide sequence ID" value="NZ_SHKL01000001.1"/>
</dbReference>
<evidence type="ECO:0000313" key="3">
    <source>
        <dbReference type="Proteomes" id="UP000291591"/>
    </source>
</evidence>
<dbReference type="InterPro" id="IPR008030">
    <property type="entry name" value="NmrA-like"/>
</dbReference>
<organism evidence="2 3">
    <name type="scientific">Pseudonocardia sediminis</name>
    <dbReference type="NCBI Taxonomy" id="1397368"/>
    <lineage>
        <taxon>Bacteria</taxon>
        <taxon>Bacillati</taxon>
        <taxon>Actinomycetota</taxon>
        <taxon>Actinomycetes</taxon>
        <taxon>Pseudonocardiales</taxon>
        <taxon>Pseudonocardiaceae</taxon>
        <taxon>Pseudonocardia</taxon>
    </lineage>
</organism>
<dbReference type="SUPFAM" id="SSF51735">
    <property type="entry name" value="NAD(P)-binding Rossmann-fold domains"/>
    <property type="match status" value="1"/>
</dbReference>
<dbReference type="EMBL" id="SHKL01000001">
    <property type="protein sequence ID" value="RZT83431.1"/>
    <property type="molecule type" value="Genomic_DNA"/>
</dbReference>
<dbReference type="CDD" id="cd05269">
    <property type="entry name" value="TMR_SDR_a"/>
    <property type="match status" value="1"/>
</dbReference>
<accession>A0A4Q7URU0</accession>
<evidence type="ECO:0000259" key="1">
    <source>
        <dbReference type="Pfam" id="PF05368"/>
    </source>
</evidence>
<dbReference type="PANTHER" id="PTHR43162:SF1">
    <property type="entry name" value="PRESTALK A DIFFERENTIATION PROTEIN A"/>
    <property type="match status" value="1"/>
</dbReference>
<name>A0A4Q7URU0_PSEST</name>
<keyword evidence="3" id="KW-1185">Reference proteome</keyword>
<dbReference type="AlphaFoldDB" id="A0A4Q7URU0"/>
<sequence>MAGTVLVTGATGNTGAPLVDLLVRRGVQVRATVRSERDLARFAGAGVEAVVADFDDAGSIAAALDGVERTYLVTPSSERAQEQQERFVDLAAEAGVAQIVKLSQLAADEDSPVRFLRYHAAVERRIRERRIGFAFLRPNLFFQGLLAMAGPIREQGRFFAPIGDVPISAVDVRDIAAVAATALTEPGHDAAVHTITGPDAVTHAQIATAISAAVGRTVTFVDVDPESFAASLRGVLPDWQVDGLVEDYAHYARGEAADVTTTVSDVTGYSPRSVTGFATDHAAAFTALEPAAP</sequence>
<protein>
    <submittedName>
        <fullName evidence="2">Uncharacterized protein YbjT (DUF2867 family)</fullName>
    </submittedName>
</protein>
<dbReference type="Gene3D" id="3.90.25.10">
    <property type="entry name" value="UDP-galactose 4-epimerase, domain 1"/>
    <property type="match status" value="1"/>
</dbReference>
<dbReference type="InterPro" id="IPR036291">
    <property type="entry name" value="NAD(P)-bd_dom_sf"/>
</dbReference>
<proteinExistence type="predicted"/>
<gene>
    <name evidence="2" type="ORF">EV383_0236</name>
</gene>
<dbReference type="InterPro" id="IPR051604">
    <property type="entry name" value="Ergot_Alk_Oxidoreductase"/>
</dbReference>